<protein>
    <submittedName>
        <fullName evidence="4">Vancomycin resistance protein YoaR, contains peptidoglycan-binding and VanW domains</fullName>
    </submittedName>
</protein>
<dbReference type="Pfam" id="PF04294">
    <property type="entry name" value="VanW"/>
    <property type="match status" value="1"/>
</dbReference>
<keyword evidence="2" id="KW-0472">Membrane</keyword>
<dbReference type="STRING" id="530584.SAMN05421630_109186"/>
<feature type="compositionally biased region" description="Basic and acidic residues" evidence="1">
    <location>
        <begin position="80"/>
        <end position="93"/>
    </location>
</feature>
<keyword evidence="2" id="KW-0812">Transmembrane</keyword>
<dbReference type="PANTHER" id="PTHR35788">
    <property type="entry name" value="EXPORTED PROTEIN-RELATED"/>
    <property type="match status" value="1"/>
</dbReference>
<evidence type="ECO:0000259" key="3">
    <source>
        <dbReference type="Pfam" id="PF12229"/>
    </source>
</evidence>
<dbReference type="EMBL" id="FMZE01000009">
    <property type="protein sequence ID" value="SDD51509.1"/>
    <property type="molecule type" value="Genomic_DNA"/>
</dbReference>
<dbReference type="InterPro" id="IPR052913">
    <property type="entry name" value="Glycopeptide_resist_protein"/>
</dbReference>
<keyword evidence="5" id="KW-1185">Reference proteome</keyword>
<organism evidence="4 5">
    <name type="scientific">Prauserella marina</name>
    <dbReference type="NCBI Taxonomy" id="530584"/>
    <lineage>
        <taxon>Bacteria</taxon>
        <taxon>Bacillati</taxon>
        <taxon>Actinomycetota</taxon>
        <taxon>Actinomycetes</taxon>
        <taxon>Pseudonocardiales</taxon>
        <taxon>Pseudonocardiaceae</taxon>
        <taxon>Prauserella</taxon>
    </lineage>
</organism>
<name>A0A1G6VCY7_9PSEU</name>
<feature type="domain" description="YoaR-like putative peptidoglycan binding" evidence="3">
    <location>
        <begin position="484"/>
        <end position="591"/>
    </location>
</feature>
<dbReference type="Pfam" id="PF12229">
    <property type="entry name" value="PG_binding_4"/>
    <property type="match status" value="1"/>
</dbReference>
<sequence length="842" mass="87134">MSDAEERSRGTGAAPDDPEPEPRTGNPAGEDPLGKDRAVETPVNADQAGTVSAETEATGDDPAAARAAGDSDGDDSDGGSEDKNDPGDKDNTEHTAAPAGSPETAERPGSVERDTASDIADDTDSGTKPEREAEPAAAPEKPAATPSANTESVGQSAGEPEKPLPAPAGEKRSGEGTGSSPSAGKAPDGYPASGHSRERDRAAEAADATETTEIIAFAVPVGGTTEIGGSGEGKTAEPGEPAESTESVEAADSIASGPAAATDIDNSAEQSAPWYTRLRTRKAGVIAGAVLGVLVVLYGIDLLVSQGNVARGVTVAGVDVGGMGEVEAEQVLRETVQPRLDQPVDLNAGDINHQLDPEAAGLRVDWPRTMNAATDQPLNPFSRIASFFGSTEIGVVSHSNPERLADAVDRLKGEIDREPQEGTVRFAGTTPVPVDPVPGLRLDADTVTDEILRHWVSPGPVTLPVETRSVRSTPESVRAAVAEFAKPAVAAPVTVRGEGATATISTEVIAAALRFTATEDGALTPGVDTEVVVDAIGGELASTENPGKNASVVFGDDGPRIEAARTGRSIDWEATLGALPGAFTGDGDRRIDAVYTTYQPDITTEELEGLGIKDVVGEFTTGGFASDSGENIRVVAEAVNGAIVKPGDTFSLNGHTGPRGTDQGYVAAGIIENGAPGRAVGGGISQFATTLYNAAYFAGMEDTEHKEHSYYISRYPEAREATVFQNPDGTSVIDLKFRNNTEYGVVIQTQWTPTDITVRLWSTKQYDVQSVTGGRFNYTSPQTQQGESGNCVPSSGAGGFSTSDTRIITEIGTGKEISRDTRTVVYNPQPAIVCGSPDDDDE</sequence>
<proteinExistence type="predicted"/>
<evidence type="ECO:0000256" key="2">
    <source>
        <dbReference type="SAM" id="Phobius"/>
    </source>
</evidence>
<dbReference type="InterPro" id="IPR022029">
    <property type="entry name" value="YoaR-like_PG-bd"/>
</dbReference>
<dbReference type="Proteomes" id="UP000199494">
    <property type="component" value="Unassembled WGS sequence"/>
</dbReference>
<evidence type="ECO:0000313" key="5">
    <source>
        <dbReference type="Proteomes" id="UP000199494"/>
    </source>
</evidence>
<feature type="compositionally biased region" description="Low complexity" evidence="1">
    <location>
        <begin position="205"/>
        <end position="216"/>
    </location>
</feature>
<dbReference type="RefSeq" id="WP_143021411.1">
    <property type="nucleotide sequence ID" value="NZ_CP016353.1"/>
</dbReference>
<evidence type="ECO:0000256" key="1">
    <source>
        <dbReference type="SAM" id="MobiDB-lite"/>
    </source>
</evidence>
<dbReference type="OrthoDB" id="9813301at2"/>
<feature type="compositionally biased region" description="Basic and acidic residues" evidence="1">
    <location>
        <begin position="195"/>
        <end position="204"/>
    </location>
</feature>
<feature type="compositionally biased region" description="Basic and acidic residues" evidence="1">
    <location>
        <begin position="104"/>
        <end position="116"/>
    </location>
</feature>
<dbReference type="AlphaFoldDB" id="A0A1G6VCY7"/>
<dbReference type="PANTHER" id="PTHR35788:SF1">
    <property type="entry name" value="EXPORTED PROTEIN"/>
    <property type="match status" value="1"/>
</dbReference>
<feature type="compositionally biased region" description="Low complexity" evidence="1">
    <location>
        <begin position="60"/>
        <end position="70"/>
    </location>
</feature>
<reference evidence="4 5" key="1">
    <citation type="submission" date="2016-10" db="EMBL/GenBank/DDBJ databases">
        <authorList>
            <person name="de Groot N.N."/>
        </authorList>
    </citation>
    <scope>NUCLEOTIDE SEQUENCE [LARGE SCALE GENOMIC DNA]</scope>
    <source>
        <strain evidence="4 5">CGMCC 4.5506</strain>
    </source>
</reference>
<feature type="transmembrane region" description="Helical" evidence="2">
    <location>
        <begin position="283"/>
        <end position="304"/>
    </location>
</feature>
<dbReference type="InterPro" id="IPR007391">
    <property type="entry name" value="Vancomycin_resist_VanW"/>
</dbReference>
<feature type="compositionally biased region" description="Polar residues" evidence="1">
    <location>
        <begin position="779"/>
        <end position="793"/>
    </location>
</feature>
<gene>
    <name evidence="4" type="ORF">SAMN05421630_109186</name>
</gene>
<feature type="compositionally biased region" description="Low complexity" evidence="1">
    <location>
        <begin position="250"/>
        <end position="261"/>
    </location>
</feature>
<keyword evidence="2" id="KW-1133">Transmembrane helix</keyword>
<feature type="compositionally biased region" description="Low complexity" evidence="1">
    <location>
        <begin position="135"/>
        <end position="148"/>
    </location>
</feature>
<accession>A0A1G6VCY7</accession>
<feature type="compositionally biased region" description="Basic and acidic residues" evidence="1">
    <location>
        <begin position="125"/>
        <end position="134"/>
    </location>
</feature>
<feature type="region of interest" description="Disordered" evidence="1">
    <location>
        <begin position="779"/>
        <end position="803"/>
    </location>
</feature>
<feature type="region of interest" description="Disordered" evidence="1">
    <location>
        <begin position="1"/>
        <end position="266"/>
    </location>
</feature>
<evidence type="ECO:0000313" key="4">
    <source>
        <dbReference type="EMBL" id="SDD51509.1"/>
    </source>
</evidence>